<protein>
    <submittedName>
        <fullName evidence="2">Uncharacterized protein</fullName>
    </submittedName>
</protein>
<evidence type="ECO:0000313" key="3">
    <source>
        <dbReference type="Proteomes" id="UP001597548"/>
    </source>
</evidence>
<keyword evidence="3" id="KW-1185">Reference proteome</keyword>
<dbReference type="PROSITE" id="PS51257">
    <property type="entry name" value="PROKAR_LIPOPROTEIN"/>
    <property type="match status" value="1"/>
</dbReference>
<feature type="signal peptide" evidence="1">
    <location>
        <begin position="1"/>
        <end position="24"/>
    </location>
</feature>
<evidence type="ECO:0000256" key="1">
    <source>
        <dbReference type="SAM" id="SignalP"/>
    </source>
</evidence>
<evidence type="ECO:0000313" key="2">
    <source>
        <dbReference type="EMBL" id="MFD2916352.1"/>
    </source>
</evidence>
<sequence length="66" mass="7351">MKNINFKSIIILTIVALAFFSCQKEDDATAPENINERFKVPSIDAAKFHFEKNNKIPILGGDNNGV</sequence>
<proteinExistence type="predicted"/>
<dbReference type="RefSeq" id="WP_194508349.1">
    <property type="nucleotide sequence ID" value="NZ_JADILU010000004.1"/>
</dbReference>
<gene>
    <name evidence="2" type="ORF">ACFS29_11920</name>
</gene>
<dbReference type="EMBL" id="JBHUOS010000009">
    <property type="protein sequence ID" value="MFD2916352.1"/>
    <property type="molecule type" value="Genomic_DNA"/>
</dbReference>
<comment type="caution">
    <text evidence="2">The sequence shown here is derived from an EMBL/GenBank/DDBJ whole genome shotgun (WGS) entry which is preliminary data.</text>
</comment>
<organism evidence="2 3">
    <name type="scientific">Psychroserpens luteus</name>
    <dbReference type="NCBI Taxonomy" id="1434066"/>
    <lineage>
        <taxon>Bacteria</taxon>
        <taxon>Pseudomonadati</taxon>
        <taxon>Bacteroidota</taxon>
        <taxon>Flavobacteriia</taxon>
        <taxon>Flavobacteriales</taxon>
        <taxon>Flavobacteriaceae</taxon>
        <taxon>Psychroserpens</taxon>
    </lineage>
</organism>
<dbReference type="Proteomes" id="UP001597548">
    <property type="component" value="Unassembled WGS sequence"/>
</dbReference>
<accession>A0ABW5ZX79</accession>
<feature type="chain" id="PRO_5045733741" evidence="1">
    <location>
        <begin position="25"/>
        <end position="66"/>
    </location>
</feature>
<keyword evidence="1" id="KW-0732">Signal</keyword>
<name>A0ABW5ZX79_9FLAO</name>
<reference evidence="3" key="1">
    <citation type="journal article" date="2019" name="Int. J. Syst. Evol. Microbiol.">
        <title>The Global Catalogue of Microorganisms (GCM) 10K type strain sequencing project: providing services to taxonomists for standard genome sequencing and annotation.</title>
        <authorList>
            <consortium name="The Broad Institute Genomics Platform"/>
            <consortium name="The Broad Institute Genome Sequencing Center for Infectious Disease"/>
            <person name="Wu L."/>
            <person name="Ma J."/>
        </authorList>
    </citation>
    <scope>NUCLEOTIDE SEQUENCE [LARGE SCALE GENOMIC DNA]</scope>
    <source>
        <strain evidence="3">KCTC 32514</strain>
    </source>
</reference>